<dbReference type="InterPro" id="IPR012427">
    <property type="entry name" value="DUF1622"/>
</dbReference>
<keyword evidence="1" id="KW-1133">Transmembrane helix</keyword>
<dbReference type="EMBL" id="WTVH01000030">
    <property type="protein sequence ID" value="NMF94490.1"/>
    <property type="molecule type" value="Genomic_DNA"/>
</dbReference>
<evidence type="ECO:0000313" key="3">
    <source>
        <dbReference type="Proteomes" id="UP000601990"/>
    </source>
</evidence>
<feature type="transmembrane region" description="Helical" evidence="1">
    <location>
        <begin position="15"/>
        <end position="40"/>
    </location>
</feature>
<protein>
    <submittedName>
        <fullName evidence="2">DUF1622 domain-containing protein</fullName>
    </submittedName>
</protein>
<dbReference type="RefSeq" id="WP_169199712.1">
    <property type="nucleotide sequence ID" value="NZ_WTVH02000010.1"/>
</dbReference>
<name>A0ABX1N5F5_9RHOO</name>
<keyword evidence="1" id="KW-0812">Transmembrane</keyword>
<dbReference type="Proteomes" id="UP000601990">
    <property type="component" value="Unassembled WGS sequence"/>
</dbReference>
<proteinExistence type="predicted"/>
<dbReference type="PANTHER" id="PTHR38468:SF1">
    <property type="entry name" value="SLL0939 PROTEIN"/>
    <property type="match status" value="1"/>
</dbReference>
<evidence type="ECO:0000256" key="1">
    <source>
        <dbReference type="SAM" id="Phobius"/>
    </source>
</evidence>
<gene>
    <name evidence="2" type="ORF">GO608_14265</name>
</gene>
<comment type="caution">
    <text evidence="2">The sequence shown here is derived from an EMBL/GenBank/DDBJ whole genome shotgun (WGS) entry which is preliminary data.</text>
</comment>
<dbReference type="Pfam" id="PF07784">
    <property type="entry name" value="DUF1622"/>
    <property type="match status" value="1"/>
</dbReference>
<keyword evidence="3" id="KW-1185">Reference proteome</keyword>
<accession>A0ABX1N5F5</accession>
<evidence type="ECO:0000313" key="2">
    <source>
        <dbReference type="EMBL" id="NMF94490.1"/>
    </source>
</evidence>
<keyword evidence="1" id="KW-0472">Membrane</keyword>
<sequence>MFGQTEEWVRTGVEWLRLFVETLGALVIAVGIAVALRGLVAHWRERRHDDFNAVRLGFARYLAMALEFQLAADILSTAIAPTWEQLGKLAAVAVIRTGLNHFLMREIREERDEKVSGS</sequence>
<dbReference type="PANTHER" id="PTHR38468">
    <property type="entry name" value="SLL0939 PROTEIN"/>
    <property type="match status" value="1"/>
</dbReference>
<organism evidence="2 3">
    <name type="scientific">Aromatoleum buckelii</name>
    <dbReference type="NCBI Taxonomy" id="200254"/>
    <lineage>
        <taxon>Bacteria</taxon>
        <taxon>Pseudomonadati</taxon>
        <taxon>Pseudomonadota</taxon>
        <taxon>Betaproteobacteria</taxon>
        <taxon>Rhodocyclales</taxon>
        <taxon>Rhodocyclaceae</taxon>
        <taxon>Aromatoleum</taxon>
    </lineage>
</organism>
<reference evidence="2" key="1">
    <citation type="submission" date="2019-12" db="EMBL/GenBank/DDBJ databases">
        <title>Comparative genomics gives insights into the taxonomy of the Azoarcus-Aromatoleum group and reveals separate origins of nif in the plant-associated Azoarcus and non-plant-associated Aromatoleum sub-groups.</title>
        <authorList>
            <person name="Lafos M."/>
            <person name="Maluk M."/>
            <person name="Batista M."/>
            <person name="Junghare M."/>
            <person name="Carmona M."/>
            <person name="Faoro H."/>
            <person name="Cruz L.M."/>
            <person name="Battistoni F."/>
            <person name="De Souza E."/>
            <person name="Pedrosa F."/>
            <person name="Chen W.-M."/>
            <person name="Poole P.S."/>
            <person name="Dixon R.A."/>
            <person name="James E.K."/>
        </authorList>
    </citation>
    <scope>NUCLEOTIDE SEQUENCE</scope>
    <source>
        <strain evidence="2">U120</strain>
    </source>
</reference>